<evidence type="ECO:0000313" key="7">
    <source>
        <dbReference type="Proteomes" id="UP000013827"/>
    </source>
</evidence>
<evidence type="ECO:0000256" key="4">
    <source>
        <dbReference type="PROSITE-ProRule" id="PRU00283"/>
    </source>
</evidence>
<dbReference type="InterPro" id="IPR036961">
    <property type="entry name" value="Kinesin_motor_dom_sf"/>
</dbReference>
<reference evidence="7" key="1">
    <citation type="journal article" date="2013" name="Nature">
        <title>Pan genome of the phytoplankton Emiliania underpins its global distribution.</title>
        <authorList>
            <person name="Read B.A."/>
            <person name="Kegel J."/>
            <person name="Klute M.J."/>
            <person name="Kuo A."/>
            <person name="Lefebvre S.C."/>
            <person name="Maumus F."/>
            <person name="Mayer C."/>
            <person name="Miller J."/>
            <person name="Monier A."/>
            <person name="Salamov A."/>
            <person name="Young J."/>
            <person name="Aguilar M."/>
            <person name="Claverie J.M."/>
            <person name="Frickenhaus S."/>
            <person name="Gonzalez K."/>
            <person name="Herman E.K."/>
            <person name="Lin Y.C."/>
            <person name="Napier J."/>
            <person name="Ogata H."/>
            <person name="Sarno A.F."/>
            <person name="Shmutz J."/>
            <person name="Schroeder D."/>
            <person name="de Vargas C."/>
            <person name="Verret F."/>
            <person name="von Dassow P."/>
            <person name="Valentin K."/>
            <person name="Van de Peer Y."/>
            <person name="Wheeler G."/>
            <person name="Dacks J.B."/>
            <person name="Delwiche C.F."/>
            <person name="Dyhrman S.T."/>
            <person name="Glockner G."/>
            <person name="John U."/>
            <person name="Richards T."/>
            <person name="Worden A.Z."/>
            <person name="Zhang X."/>
            <person name="Grigoriev I.V."/>
            <person name="Allen A.E."/>
            <person name="Bidle K."/>
            <person name="Borodovsky M."/>
            <person name="Bowler C."/>
            <person name="Brownlee C."/>
            <person name="Cock J.M."/>
            <person name="Elias M."/>
            <person name="Gladyshev V.N."/>
            <person name="Groth M."/>
            <person name="Guda C."/>
            <person name="Hadaegh A."/>
            <person name="Iglesias-Rodriguez M.D."/>
            <person name="Jenkins J."/>
            <person name="Jones B.M."/>
            <person name="Lawson T."/>
            <person name="Leese F."/>
            <person name="Lindquist E."/>
            <person name="Lobanov A."/>
            <person name="Lomsadze A."/>
            <person name="Malik S.B."/>
            <person name="Marsh M.E."/>
            <person name="Mackinder L."/>
            <person name="Mock T."/>
            <person name="Mueller-Roeber B."/>
            <person name="Pagarete A."/>
            <person name="Parker M."/>
            <person name="Probert I."/>
            <person name="Quesneville H."/>
            <person name="Raines C."/>
            <person name="Rensing S.A."/>
            <person name="Riano-Pachon D.M."/>
            <person name="Richier S."/>
            <person name="Rokitta S."/>
            <person name="Shiraiwa Y."/>
            <person name="Soanes D.M."/>
            <person name="van der Giezen M."/>
            <person name="Wahlund T.M."/>
            <person name="Williams B."/>
            <person name="Wilson W."/>
            <person name="Wolfe G."/>
            <person name="Wurch L.L."/>
        </authorList>
    </citation>
    <scope>NUCLEOTIDE SEQUENCE</scope>
</reference>
<dbReference type="GeneID" id="17256178"/>
<reference evidence="6" key="2">
    <citation type="submission" date="2024-10" db="UniProtKB">
        <authorList>
            <consortium name="EnsemblProtists"/>
        </authorList>
    </citation>
    <scope>IDENTIFICATION</scope>
</reference>
<dbReference type="GO" id="GO:0008017">
    <property type="term" value="F:microtubule binding"/>
    <property type="evidence" value="ECO:0007669"/>
    <property type="project" value="InterPro"/>
</dbReference>
<organism evidence="6 7">
    <name type="scientific">Emiliania huxleyi (strain CCMP1516)</name>
    <dbReference type="NCBI Taxonomy" id="280463"/>
    <lineage>
        <taxon>Eukaryota</taxon>
        <taxon>Haptista</taxon>
        <taxon>Haptophyta</taxon>
        <taxon>Prymnesiophyceae</taxon>
        <taxon>Isochrysidales</taxon>
        <taxon>Noelaerhabdaceae</taxon>
        <taxon>Emiliania</taxon>
    </lineage>
</organism>
<dbReference type="GO" id="GO:0005874">
    <property type="term" value="C:microtubule"/>
    <property type="evidence" value="ECO:0007669"/>
    <property type="project" value="UniProtKB-KW"/>
</dbReference>
<dbReference type="GO" id="GO:0005524">
    <property type="term" value="F:ATP binding"/>
    <property type="evidence" value="ECO:0007669"/>
    <property type="project" value="UniProtKB-UniRule"/>
</dbReference>
<evidence type="ECO:0000259" key="5">
    <source>
        <dbReference type="PROSITE" id="PS50067"/>
    </source>
</evidence>
<dbReference type="SMART" id="SM00129">
    <property type="entry name" value="KISc"/>
    <property type="match status" value="1"/>
</dbReference>
<evidence type="ECO:0000313" key="6">
    <source>
        <dbReference type="EnsemblProtists" id="EOD10008"/>
    </source>
</evidence>
<dbReference type="InterPro" id="IPR027640">
    <property type="entry name" value="Kinesin-like_fam"/>
</dbReference>
<dbReference type="STRING" id="2903.R1BJJ3"/>
<dbReference type="RefSeq" id="XP_005762437.1">
    <property type="nucleotide sequence ID" value="XM_005762380.1"/>
</dbReference>
<keyword evidence="1" id="KW-0493">Microtubule</keyword>
<feature type="domain" description="Kinesin motor" evidence="5">
    <location>
        <begin position="5"/>
        <end position="340"/>
    </location>
</feature>
<dbReference type="PROSITE" id="PS50067">
    <property type="entry name" value="KINESIN_MOTOR_2"/>
    <property type="match status" value="1"/>
</dbReference>
<keyword evidence="2" id="KW-0175">Coiled coil</keyword>
<dbReference type="OMA" id="SESWRIN"/>
<keyword evidence="4" id="KW-0067">ATP-binding</keyword>
<dbReference type="KEGG" id="ehx:EMIHUDRAFT_67786"/>
<keyword evidence="7" id="KW-1185">Reference proteome</keyword>
<accession>A0A0D3IFH3</accession>
<dbReference type="PaxDb" id="2903-EOD10008"/>
<keyword evidence="3 4" id="KW-0505">Motor protein</keyword>
<dbReference type="AlphaFoldDB" id="A0A0D3IFH3"/>
<comment type="similarity">
    <text evidence="4">Belongs to the TRAFAC class myosin-kinesin ATPase superfamily. Kinesin family.</text>
</comment>
<protein>
    <recommendedName>
        <fullName evidence="5">Kinesin motor domain-containing protein</fullName>
    </recommendedName>
</protein>
<dbReference type="Pfam" id="PF00225">
    <property type="entry name" value="Kinesin"/>
    <property type="match status" value="1"/>
</dbReference>
<dbReference type="GO" id="GO:0003777">
    <property type="term" value="F:microtubule motor activity"/>
    <property type="evidence" value="ECO:0007669"/>
    <property type="project" value="InterPro"/>
</dbReference>
<proteinExistence type="inferred from homology"/>
<evidence type="ECO:0000256" key="1">
    <source>
        <dbReference type="ARBA" id="ARBA00022701"/>
    </source>
</evidence>
<evidence type="ECO:0000256" key="3">
    <source>
        <dbReference type="ARBA" id="ARBA00023175"/>
    </source>
</evidence>
<dbReference type="SUPFAM" id="SSF52540">
    <property type="entry name" value="P-loop containing nucleoside triphosphate hydrolases"/>
    <property type="match status" value="1"/>
</dbReference>
<dbReference type="PANTHER" id="PTHR47968">
    <property type="entry name" value="CENTROMERE PROTEIN E"/>
    <property type="match status" value="1"/>
</dbReference>
<dbReference type="Proteomes" id="UP000013827">
    <property type="component" value="Unassembled WGS sequence"/>
</dbReference>
<dbReference type="InterPro" id="IPR001752">
    <property type="entry name" value="Kinesin_motor_dom"/>
</dbReference>
<name>A0A0D3IFH3_EMIH1</name>
<evidence type="ECO:0000256" key="2">
    <source>
        <dbReference type="ARBA" id="ARBA00023054"/>
    </source>
</evidence>
<dbReference type="eggNOG" id="KOG4280">
    <property type="taxonomic scope" value="Eukaryota"/>
</dbReference>
<dbReference type="EnsemblProtists" id="EOD10008">
    <property type="protein sequence ID" value="EOD10008"/>
    <property type="gene ID" value="EMIHUDRAFT_67786"/>
</dbReference>
<feature type="binding site" evidence="4">
    <location>
        <begin position="80"/>
        <end position="87"/>
    </location>
    <ligand>
        <name>ATP</name>
        <dbReference type="ChEBI" id="CHEBI:30616"/>
    </ligand>
</feature>
<dbReference type="InterPro" id="IPR027417">
    <property type="entry name" value="P-loop_NTPase"/>
</dbReference>
<dbReference type="HOGENOM" id="CLU_001485_2_1_1"/>
<dbReference type="PRINTS" id="PR00380">
    <property type="entry name" value="KINESINHEAVY"/>
</dbReference>
<dbReference type="GO" id="GO:0007018">
    <property type="term" value="P:microtubule-based movement"/>
    <property type="evidence" value="ECO:0007669"/>
    <property type="project" value="InterPro"/>
</dbReference>
<dbReference type="Gene3D" id="3.40.850.10">
    <property type="entry name" value="Kinesin motor domain"/>
    <property type="match status" value="1"/>
</dbReference>
<keyword evidence="4" id="KW-0547">Nucleotide-binding</keyword>
<dbReference type="PANTHER" id="PTHR47968:SF36">
    <property type="entry name" value="KINESIN HEAVY CHAIN ISOFORM X1"/>
    <property type="match status" value="1"/>
</dbReference>
<sequence>MSRHPVRVVIRDRPVSGGGSSVELGADGRTVRVISAQRSTSFSYDTVLDGASQERTFEEVGRPLCETVMQGVNATVLCYGQTGAGKSFTMVGNGQDYHTRGILPRALASIFRGVADRPEYEYTLRLQCLEIYNDSMYDLLSTLPGAQRSELSLSSSSEVVGLTSPKVSSEQEAHKLVFEAEANRAVEQHKLNARSSRSHVLYMLLVERRSRVDSSGAVLKSRLTLADLAGSERLKKSGDHGDEGFQPPSSLNLTGVAPTRQQRLARESMCINKSLSFLEQVVIALGSKRPSGHVPHRSSRLTAVLRDSLGGNCRTVLIANIRTDDVHVEETFSTCRFAQR</sequence>